<sequence>MSNGVTENLVTSNFFPPLQRPTTKCYNPEQKSKPMPLYDPEKRAEKKVVPTADGTPTLYSAEFDECYHSTRDGALKESLHKHILPAFSLAETDKEELVILDVCFGLGYNTLTTLLYFREHPIPGKVKIFSPEFDRELVASLERFEYPEAFKPFRPVIESLARSGRYADEHIEISILFGDARERIPQIPLPVNIVYQDPFSPKKNPLLWTREYFADLRRIASEDLILTTYSSATPVRMGLYENGFLLYEAPGGEVRQGTVASLKPLPLTPIDMELKKERNPAAASLRDRDF</sequence>
<dbReference type="EMBL" id="CP002452">
    <property type="protein sequence ID" value="ADV45857.1"/>
    <property type="molecule type" value="Genomic_DNA"/>
</dbReference>
<dbReference type="HOGENOM" id="CLU_061971_0_0_7"/>
<dbReference type="KEGG" id="nsa:Nitsa_0589"/>
<dbReference type="InterPro" id="IPR029063">
    <property type="entry name" value="SAM-dependent_MTases_sf"/>
</dbReference>
<keyword evidence="3" id="KW-1185">Reference proteome</keyword>
<evidence type="ECO:0000313" key="3">
    <source>
        <dbReference type="Proteomes" id="UP000008633"/>
    </source>
</evidence>
<reference evidence="2 3" key="1">
    <citation type="journal article" date="2011" name="Stand. Genomic Sci.">
        <title>Complete genome sequence of Nitratifractor salsuginis type strain (E9I37-1).</title>
        <authorList>
            <person name="Anderson I."/>
            <person name="Sikorski J."/>
            <person name="Zeytun A."/>
            <person name="Nolan M."/>
            <person name="Lapidus A."/>
            <person name="Lucas S."/>
            <person name="Hammon N."/>
            <person name="Deshpande S."/>
            <person name="Cheng J.F."/>
            <person name="Tapia R."/>
            <person name="Han C."/>
            <person name="Goodwin L."/>
            <person name="Pitluck S."/>
            <person name="Liolios K."/>
            <person name="Pagani I."/>
            <person name="Ivanova N."/>
            <person name="Huntemann M."/>
            <person name="Mavromatis K."/>
            <person name="Ovchinikova G."/>
            <person name="Pati A."/>
            <person name="Chen A."/>
            <person name="Palaniappan K."/>
            <person name="Land M."/>
            <person name="Hauser L."/>
            <person name="Brambilla E.M."/>
            <person name="Ngatchou-Djao O.D."/>
            <person name="Rohde M."/>
            <person name="Tindall B.J."/>
            <person name="Goker M."/>
            <person name="Detter J.C."/>
            <person name="Woyke T."/>
            <person name="Bristow J."/>
            <person name="Eisen J.A."/>
            <person name="Markowitz V."/>
            <person name="Hugenholtz P."/>
            <person name="Klenk H.P."/>
            <person name="Kyrpides N.C."/>
        </authorList>
    </citation>
    <scope>NUCLEOTIDE SEQUENCE [LARGE SCALE GENOMIC DNA]</scope>
    <source>
        <strain evidence="3">DSM 16511 / JCM 12458 / E9I37-1</strain>
    </source>
</reference>
<name>E6X154_NITSE</name>
<evidence type="ECO:0000313" key="2">
    <source>
        <dbReference type="EMBL" id="ADV45857.1"/>
    </source>
</evidence>
<dbReference type="Pfam" id="PF05430">
    <property type="entry name" value="Methyltransf_30"/>
    <property type="match status" value="1"/>
</dbReference>
<dbReference type="Proteomes" id="UP000008633">
    <property type="component" value="Chromosome"/>
</dbReference>
<organism evidence="2 3">
    <name type="scientific">Nitratifractor salsuginis (strain DSM 16511 / JCM 12458 / E9I37-1)</name>
    <dbReference type="NCBI Taxonomy" id="749222"/>
    <lineage>
        <taxon>Bacteria</taxon>
        <taxon>Pseudomonadati</taxon>
        <taxon>Campylobacterota</taxon>
        <taxon>Epsilonproteobacteria</taxon>
        <taxon>Campylobacterales</taxon>
        <taxon>Sulfurovaceae</taxon>
        <taxon>Nitratifractor</taxon>
    </lineage>
</organism>
<proteinExistence type="predicted"/>
<dbReference type="Gene3D" id="3.40.50.150">
    <property type="entry name" value="Vaccinia Virus protein VP39"/>
    <property type="match status" value="1"/>
</dbReference>
<dbReference type="STRING" id="749222.Nitsa_0589"/>
<feature type="domain" description="MnmC-like methyltransferase" evidence="1">
    <location>
        <begin position="165"/>
        <end position="261"/>
    </location>
</feature>
<accession>E6X154</accession>
<evidence type="ECO:0000259" key="1">
    <source>
        <dbReference type="Pfam" id="PF05430"/>
    </source>
</evidence>
<gene>
    <name evidence="2" type="ordered locus">Nitsa_0589</name>
</gene>
<dbReference type="GO" id="GO:0016645">
    <property type="term" value="F:oxidoreductase activity, acting on the CH-NH group of donors"/>
    <property type="evidence" value="ECO:0007669"/>
    <property type="project" value="InterPro"/>
</dbReference>
<dbReference type="InterPro" id="IPR008471">
    <property type="entry name" value="MnmC-like_methylTransf"/>
</dbReference>
<dbReference type="PANTHER" id="PTHR39963:SF1">
    <property type="entry name" value="MNMC-LIKE METHYLTRANSFERASE DOMAIN-CONTAINING PROTEIN"/>
    <property type="match status" value="1"/>
</dbReference>
<reference evidence="3" key="2">
    <citation type="submission" date="2011-01" db="EMBL/GenBank/DDBJ databases">
        <title>The complete genome of Nitratifractor salsuginis DSM 16511.</title>
        <authorList>
            <consortium name="US DOE Joint Genome Institute (JGI-PGF)"/>
            <person name="Lucas S."/>
            <person name="Copeland A."/>
            <person name="Lapidus A."/>
            <person name="Bruce D."/>
            <person name="Goodwin L."/>
            <person name="Pitluck S."/>
            <person name="Kyrpides N."/>
            <person name="Mavromatis K."/>
            <person name="Ivanova N."/>
            <person name="Mikhailova N."/>
            <person name="Zeytun A."/>
            <person name="Detter J.C."/>
            <person name="Tapia R."/>
            <person name="Han C."/>
            <person name="Land M."/>
            <person name="Hauser L."/>
            <person name="Markowitz V."/>
            <person name="Cheng J.-F."/>
            <person name="Hugenholtz P."/>
            <person name="Woyke T."/>
            <person name="Wu D."/>
            <person name="Tindall B."/>
            <person name="Schuetze A."/>
            <person name="Brambilla E."/>
            <person name="Klenk H.-P."/>
            <person name="Eisen J.A."/>
        </authorList>
    </citation>
    <scope>NUCLEOTIDE SEQUENCE [LARGE SCALE GENOMIC DNA]</scope>
    <source>
        <strain evidence="3">DSM 16511 / JCM 12458 / E9I37-1</strain>
    </source>
</reference>
<dbReference type="PANTHER" id="PTHR39963">
    <property type="entry name" value="SLL0983 PROTEIN"/>
    <property type="match status" value="1"/>
</dbReference>
<dbReference type="eggNOG" id="COG4121">
    <property type="taxonomic scope" value="Bacteria"/>
</dbReference>
<protein>
    <recommendedName>
        <fullName evidence="1">MnmC-like methyltransferase domain-containing protein</fullName>
    </recommendedName>
</protein>
<dbReference type="AlphaFoldDB" id="E6X154"/>